<reference evidence="8 9" key="1">
    <citation type="submission" date="2018-01" db="EMBL/GenBank/DDBJ databases">
        <authorList>
            <person name="Paulsen S."/>
            <person name="Gram L.K."/>
        </authorList>
    </citation>
    <scope>NUCLEOTIDE SEQUENCE [LARGE SCALE GENOMIC DNA]</scope>
    <source>
        <strain evidence="8 9">S2599</strain>
    </source>
</reference>
<protein>
    <submittedName>
        <fullName evidence="8">Uncharacterized protein</fullName>
    </submittedName>
</protein>
<name>A0A5S3WXQ8_9GAMM</name>
<evidence type="ECO:0000259" key="6">
    <source>
        <dbReference type="Pfam" id="PF12256"/>
    </source>
</evidence>
<dbReference type="InterPro" id="IPR011047">
    <property type="entry name" value="Quinoprotein_ADH-like_sf"/>
</dbReference>
<dbReference type="RefSeq" id="WP_138545702.1">
    <property type="nucleotide sequence ID" value="NZ_PNCJ01000022.1"/>
</dbReference>
<dbReference type="Gene3D" id="2.180.10.10">
    <property type="entry name" value="RHS repeat-associated core"/>
    <property type="match status" value="1"/>
</dbReference>
<evidence type="ECO:0000313" key="9">
    <source>
        <dbReference type="Proteomes" id="UP000306719"/>
    </source>
</evidence>
<dbReference type="Pfam" id="PF13360">
    <property type="entry name" value="PQQ_2"/>
    <property type="match status" value="1"/>
</dbReference>
<dbReference type="InterPro" id="IPR050708">
    <property type="entry name" value="T6SS_VgrG/RHS"/>
</dbReference>
<evidence type="ECO:0000256" key="2">
    <source>
        <dbReference type="ARBA" id="ARBA00022525"/>
    </source>
</evidence>
<feature type="chain" id="PRO_5024312546" evidence="5">
    <location>
        <begin position="22"/>
        <end position="3217"/>
    </location>
</feature>
<keyword evidence="2" id="KW-0964">Secreted</keyword>
<feature type="non-terminal residue" evidence="8">
    <location>
        <position position="3217"/>
    </location>
</feature>
<evidence type="ECO:0000256" key="3">
    <source>
        <dbReference type="ARBA" id="ARBA00022729"/>
    </source>
</evidence>
<dbReference type="PANTHER" id="PTHR32305:SF15">
    <property type="entry name" value="PROTEIN RHSA-RELATED"/>
    <property type="match status" value="1"/>
</dbReference>
<dbReference type="EMBL" id="PNCJ01000022">
    <property type="protein sequence ID" value="TMP35716.1"/>
    <property type="molecule type" value="Genomic_DNA"/>
</dbReference>
<dbReference type="GO" id="GO:0005576">
    <property type="term" value="C:extracellular region"/>
    <property type="evidence" value="ECO:0007669"/>
    <property type="project" value="UniProtKB-SubCell"/>
</dbReference>
<dbReference type="InterPro" id="IPR003284">
    <property type="entry name" value="Sal_SpvB"/>
</dbReference>
<feature type="domain" description="Insecticide toxin TcdB middle/N-terminal" evidence="6">
    <location>
        <begin position="2146"/>
        <end position="2304"/>
    </location>
</feature>
<accession>A0A5S3WXQ8</accession>
<comment type="caution">
    <text evidence="8">The sequence shown here is derived from an EMBL/GenBank/DDBJ whole genome shotgun (WGS) entry which is preliminary data.</text>
</comment>
<evidence type="ECO:0000256" key="1">
    <source>
        <dbReference type="ARBA" id="ARBA00004613"/>
    </source>
</evidence>
<evidence type="ECO:0000256" key="4">
    <source>
        <dbReference type="ARBA" id="ARBA00023026"/>
    </source>
</evidence>
<dbReference type="Pfam" id="PF12256">
    <property type="entry name" value="TcdB_toxin_midN"/>
    <property type="match status" value="1"/>
</dbReference>
<keyword evidence="4" id="KW-0843">Virulence</keyword>
<dbReference type="InterPro" id="IPR022045">
    <property type="entry name" value="TcdB_toxin_mid/N"/>
</dbReference>
<organism evidence="8 9">
    <name type="scientific">Pseudoalteromonas rubra</name>
    <dbReference type="NCBI Taxonomy" id="43658"/>
    <lineage>
        <taxon>Bacteria</taxon>
        <taxon>Pseudomonadati</taxon>
        <taxon>Pseudomonadota</taxon>
        <taxon>Gammaproteobacteria</taxon>
        <taxon>Alteromonadales</taxon>
        <taxon>Pseudoalteromonadaceae</taxon>
        <taxon>Pseudoalteromonas</taxon>
    </lineage>
</organism>
<feature type="domain" description="Pyrrolo-quinoline quinone repeat" evidence="7">
    <location>
        <begin position="1033"/>
        <end position="1112"/>
    </location>
</feature>
<gene>
    <name evidence="8" type="ORF">CWB98_15755</name>
</gene>
<evidence type="ECO:0000259" key="7">
    <source>
        <dbReference type="Pfam" id="PF13360"/>
    </source>
</evidence>
<dbReference type="SUPFAM" id="SSF50998">
    <property type="entry name" value="Quinoprotein alcohol dehydrogenase-like"/>
    <property type="match status" value="1"/>
</dbReference>
<sequence length="3217" mass="355586">MPAIIQIFTLFLLLMSLSSMADTAELDNAGSCNDYQLIEIYKGQPAEFTIHNIQHRTANPTDRPPEYDYTFMFRKESGVYVKKENGYERLSLEFSGITSDTEAGSPRVTLLPDSLGTHEFVLTWTDNWFNRGTKPGIKNAVRNGKCRVKVQVNQQPVAPLISAIEITPYALEGAFSPENIPASRGFKISFSVTDRNNDLAGVALHQWTVSDDITALRNALACTDIGNNKDCVITLPGGTLSEGHYAFSVSATDRANHTTKVLGPSFNITNNQPPKVLLNPEAVVVGVGQPVKVAVTVTDADNANGLATNKLSQVIYKVDDRATPVNCAANKNCQVSVDMGEVTRSLSVEFTATDGAGGTGTALLPVTYCSLPEARLDVSSQRGVFPGETLRLTAIGSVSCGEKASRIMICRAPYNTQYAPQKACSDPITEFSLESDTCTENDPCHFNYTLPGASNSSVPGYTFYSVAVDDINQQVGSVPRHVALGQDVTSSITLDPGIAERGHQVLVGEPVRFTVAASAHSAAVNSIAIDQIMLRLDGNSNQAEPLNIQVALTDNPHCPQDAQPPGSIRLCRGALTYFDVTWTPAQAYHQATVKLLINDNTGNVNASSIATLKVSYPASQSPATPLLDLLSVENGRKYQAALSRYGSSRELDIKYRKGGSEFTHHTIKTGGNPTSVYSIYSDYDDNLKTLEVCARGVNYAGGDRNAAGADVIFGEEICKTAKIEYAKPVPRTRVFNNPPKQVGEAYSLHWTGLIGDAYYELDSWPGSLAEKARNHDRGTLRTTRVASNTFEISKPMQGQHSYELRACNSQGTCSVGEQITVEHMVPLITEATLVEVDAGNDAMYTLTVKGHHFGAGISQVYLRLRATGETFTLEQNTLRFEPGKVEATIDPEKQPRVIAGYKQGGLYLAIDNGVYRTQDVRAKASTMLNGEGSEAHYALRDAEVSLSDNGYLYTGTAKGLVAYKIADENLTYQWTHPVDQHLIAGSGAVRGVTGKPLVHSTPEYDELYFGTLTHKVLKVRHRFNVTDHSFRHAERWRFSTRGAVTAGLQMGSKQELYVPTMEGVLYALDASTGGVYWHYEFADSGGIDTTPRLTSDGSLWVTTQDGVTHQLDRSRIASEAVAWDELLTLSDEYAKELEEWKSRYWHPGQSYDEAIAVAKAYYIIMQKAPSKAQLSFLTYLLTQGYSLDGVVSTILKGNSELIGMKNQAFVTELFRRVLNQPIEFNDPRVLGNYTQAGWLANLNANILRSTMVIHLLEAASEQYNQVVYSLLYYFYDYCNLANDCVYYGDADQDGLNDAVEALLGTNPLNADDGLRPPTLTIPQGTSLDGSVHFQLDGQGVVHTYQIEESLNNQSFRVAAEKPAEDNQYGAGNSAGDQTEFFLEKGNGNYRFRAKSCVSVTLNNDPQLHCSVNYSNEVSLNLTNSAVDKPINVSLPYLRAHMEAPDDHTLRTHASLSATTGSFRVSESGSATYSVPIALPQGIAGVTPEVSLSYQGHTADSGLGLGWAVNAGSSITRCRQTMAQDQQFQALMFNDEDRYCLDGQRLINTGERGQLAGHQVDTLYVTEVDSHLSVGKVGDMFIVQGKDGAIKYYGKTPNSKIKILDEDGRGHTLSWMLDSVYDNLKQEQSKIEYVYRSLEPTEFALHDRPYTADKVLDYIRYSGNQVKFNYNQGPVRNVSLVDGVYVLQLAQLTSIEVFNHNHSLLSRYQLDFEQFSHEQNQSGSEGSSYKQRVLTQIQQCRGVCKLPIKFGYLDQSGETDFENARTLLHHSGTISGFTLADLNADGKPETIALYKNKQDKEDKHYQLCVSGVSCVAIERKDGAEFVSLAVFDHDNDGAFSILVNVQSDYDASADEGKARVYWRMYELAAGRLVQVDQLPFDDVRHYMGEMQFADMNGDGYADAVFKDHYHAVGQGLYTSIYNPQTNTYLPAVAVDPYQEYDVGRDTSNDLMAKGAEWRVLDMNFDGLSDVVVLRCNKTVDECDTEPKDSLTVYYNKGTFAYEGNHRFYPLEVRSFDYAQGISSLTAADVNSDGLTDFIFFVPDTEDSDKGEWRVLLNLSSQRYEFEQVFTLSATKDKNDMAHAIRADFSPIVADLDKNGQVELLFKASRPNEWSKYEWSPKDVTLLDSKSTLHIAGVDDPKKDSAFFADHNGDGITDLIVKSPDQLQALFNRNVSAHAGLLKHIIQGHGNRTDIDYEVMTSSLVYGGQLPSLPADQALFDEQQLLVVHPMSARPLVQKVTTDSPSSMSQSERRSVAYRYYGAALQFGGRGWLGFKALETTMEKSSLQSTRKFVTTTRYHQAFPLTGMPASTVKKMDSRLLSTARNTYRHTPVSYAGQIAKSYQVYMSQVRECEAQLDSYLQSTGYACSDSDTTQDEFGNVTDTQTTQFYLSNYPESFISGNDSAQRLSHVKTTNVFATDWQAKWFGRLQSSTVEHKNWLTNKSQSQTAHFTYYPQGAHSAYLLESETTAKGLGCQYELTKTYEYDVVGNQIKVATENSGCANDKKQTRYVRHKYDEDMRYIEASFRNFKEGEKEEEKTDESGDQTEFEVLSGSKVLARNAFGQPTQLESVSGAITTQVYDVFGGTIGSYSVSGAQSYSYATACSANADVQCALVRHTVVNNELLEVQYVDRLGRVFAKSTRTALGGWLTSTVTYDRYGRAIMTTAPGAQAVTTDYDVLDRVVRSTDPNADTVSNITHSAFTMTTELLYGSTNHVNQTVDKTQVHSVVYNKLGQVYQEVDTLGQTLTHSYDVMGRRELTRSSADNNAVVMRLSYDRLGRKASQQDNDRGRWTYQYSAFGELLEQTDARGVKTEIKYDLLGRKIKQTQITSNVRAYAGSTLNQNSVMQEGVSEWHYGISSATAHLLLYATQGGSDWRQVYYYDDLHRPAATLTGLDNKTHCEAHVQFNSRLNDLRLYNKIDSKDNPVADPLDSLCVISQTAYDEYGRTALSLDDYRRYENGQFEDVRGLQLHYQFGQVVRRQEAREGEYGTVYYGLMQLNQRGQVSDYHKGAVSMRLNYDSSGMLSGIASQSSYRYLQQDSYQFDGIGTLVSRQLTNQNRENFGYDALNRLTRVNGASWYSYAGNGNLLSKPGGEHQWHYDYQANGVANHRLTKRSYEYTRERDPCDGGGGGDQDTFGNVDCPLSTFMASSGFNAGGFGGGSWIGGGTPIGGGGTPIGGGGTPIGGGDTPEPIQVEIKETFAYDRNGNETRMISTKTEDG</sequence>
<dbReference type="Pfam" id="PF03534">
    <property type="entry name" value="SpvB"/>
    <property type="match status" value="1"/>
</dbReference>
<evidence type="ECO:0000313" key="8">
    <source>
        <dbReference type="EMBL" id="TMP35716.1"/>
    </source>
</evidence>
<reference evidence="9" key="2">
    <citation type="submission" date="2019-06" db="EMBL/GenBank/DDBJ databases">
        <title>Co-occurence of chitin degradation, pigmentation and bioactivity in marine Pseudoalteromonas.</title>
        <authorList>
            <person name="Sonnenschein E.C."/>
            <person name="Bech P.K."/>
        </authorList>
    </citation>
    <scope>NUCLEOTIDE SEQUENCE [LARGE SCALE GENOMIC DNA]</scope>
    <source>
        <strain evidence="9">S2599</strain>
    </source>
</reference>
<dbReference type="InterPro" id="IPR013517">
    <property type="entry name" value="FG-GAP"/>
</dbReference>
<dbReference type="SUPFAM" id="SSF69318">
    <property type="entry name" value="Integrin alpha N-terminal domain"/>
    <property type="match status" value="1"/>
</dbReference>
<dbReference type="Gene3D" id="2.130.10.130">
    <property type="entry name" value="Integrin alpha, N-terminal"/>
    <property type="match status" value="1"/>
</dbReference>
<dbReference type="OrthoDB" id="6277267at2"/>
<proteinExistence type="predicted"/>
<comment type="subcellular location">
    <subcellularLocation>
        <location evidence="1">Secreted</location>
    </subcellularLocation>
</comment>
<dbReference type="Gene3D" id="2.130.10.10">
    <property type="entry name" value="YVTN repeat-like/Quinoprotein amine dehydrogenase"/>
    <property type="match status" value="1"/>
</dbReference>
<dbReference type="Proteomes" id="UP000306719">
    <property type="component" value="Unassembled WGS sequence"/>
</dbReference>
<keyword evidence="3 5" id="KW-0732">Signal</keyword>
<dbReference type="InterPro" id="IPR002372">
    <property type="entry name" value="PQQ_rpt_dom"/>
</dbReference>
<dbReference type="Pfam" id="PF13517">
    <property type="entry name" value="FG-GAP_3"/>
    <property type="match status" value="1"/>
</dbReference>
<dbReference type="GO" id="GO:0005737">
    <property type="term" value="C:cytoplasm"/>
    <property type="evidence" value="ECO:0007669"/>
    <property type="project" value="InterPro"/>
</dbReference>
<dbReference type="PANTHER" id="PTHR32305">
    <property type="match status" value="1"/>
</dbReference>
<evidence type="ECO:0000256" key="5">
    <source>
        <dbReference type="SAM" id="SignalP"/>
    </source>
</evidence>
<dbReference type="InterPro" id="IPR028994">
    <property type="entry name" value="Integrin_alpha_N"/>
</dbReference>
<dbReference type="InterPro" id="IPR015943">
    <property type="entry name" value="WD40/YVTN_repeat-like_dom_sf"/>
</dbReference>
<feature type="signal peptide" evidence="5">
    <location>
        <begin position="1"/>
        <end position="21"/>
    </location>
</feature>